<evidence type="ECO:0000313" key="3">
    <source>
        <dbReference type="Proteomes" id="UP000831068"/>
    </source>
</evidence>
<reference evidence="2 3" key="1">
    <citation type="submission" date="2022-03" db="EMBL/GenBank/DDBJ databases">
        <title>Chryseobacterium sp. isolated from the Andong Sikhe.</title>
        <authorList>
            <person name="Won M."/>
            <person name="Kim S.-J."/>
            <person name="Kwon S.-W."/>
        </authorList>
    </citation>
    <scope>NUCLEOTIDE SEQUENCE [LARGE SCALE GENOMIC DNA]</scope>
    <source>
        <strain evidence="2 3">ADR-1</strain>
    </source>
</reference>
<dbReference type="PROSITE" id="PS51186">
    <property type="entry name" value="GNAT"/>
    <property type="match status" value="1"/>
</dbReference>
<gene>
    <name evidence="2" type="ORF">MTP08_12480</name>
</gene>
<accession>A0ABY4BFB6</accession>
<evidence type="ECO:0000313" key="2">
    <source>
        <dbReference type="EMBL" id="UOE37853.1"/>
    </source>
</evidence>
<organism evidence="2 3">
    <name type="scientific">Chryseobacterium oryzae</name>
    <dbReference type="NCBI Taxonomy" id="2929799"/>
    <lineage>
        <taxon>Bacteria</taxon>
        <taxon>Pseudomonadati</taxon>
        <taxon>Bacteroidota</taxon>
        <taxon>Flavobacteriia</taxon>
        <taxon>Flavobacteriales</taxon>
        <taxon>Weeksellaceae</taxon>
        <taxon>Chryseobacterium group</taxon>
        <taxon>Chryseobacterium</taxon>
    </lineage>
</organism>
<dbReference type="Proteomes" id="UP000831068">
    <property type="component" value="Chromosome"/>
</dbReference>
<evidence type="ECO:0000259" key="1">
    <source>
        <dbReference type="PROSITE" id="PS51186"/>
    </source>
</evidence>
<dbReference type="SUPFAM" id="SSF55729">
    <property type="entry name" value="Acyl-CoA N-acyltransferases (Nat)"/>
    <property type="match status" value="1"/>
</dbReference>
<name>A0ABY4BFB6_9FLAO</name>
<dbReference type="InterPro" id="IPR016181">
    <property type="entry name" value="Acyl_CoA_acyltransferase"/>
</dbReference>
<sequence>MEFLQIISAEDYRTEKIFKSYCSSFPEDERREWFQFVKLFEHPNVKVISVLNQSENVGYLIVWELSSFLFVEHFEVFAEYRNQNLGSKITDWLFKNFPRIILEIEPETLNEYAKRRFLFYQRNGFSLIDELYVQPSYGEGKNSLNLWLLANYTPENLIQVKDEIYDIVYH</sequence>
<dbReference type="Gene3D" id="3.40.630.30">
    <property type="match status" value="1"/>
</dbReference>
<dbReference type="InterPro" id="IPR000182">
    <property type="entry name" value="GNAT_dom"/>
</dbReference>
<keyword evidence="3" id="KW-1185">Reference proteome</keyword>
<dbReference type="RefSeq" id="WP_243576221.1">
    <property type="nucleotide sequence ID" value="NZ_CP094529.1"/>
</dbReference>
<dbReference type="EMBL" id="CP094529">
    <property type="protein sequence ID" value="UOE37853.1"/>
    <property type="molecule type" value="Genomic_DNA"/>
</dbReference>
<feature type="domain" description="N-acetyltransferase" evidence="1">
    <location>
        <begin position="4"/>
        <end position="151"/>
    </location>
</feature>
<proteinExistence type="predicted"/>
<protein>
    <submittedName>
        <fullName evidence="2">GNAT family N-acetyltransferase</fullName>
    </submittedName>
</protein>